<dbReference type="Proteomes" id="UP000198756">
    <property type="component" value="Unassembled WGS sequence"/>
</dbReference>
<proteinExistence type="predicted"/>
<keyword evidence="1" id="KW-0812">Transmembrane</keyword>
<keyword evidence="1" id="KW-1133">Transmembrane helix</keyword>
<evidence type="ECO:0000313" key="2">
    <source>
        <dbReference type="EMBL" id="SDA89036.1"/>
    </source>
</evidence>
<dbReference type="EMBL" id="FMXE01000024">
    <property type="protein sequence ID" value="SDA89036.1"/>
    <property type="molecule type" value="Genomic_DNA"/>
</dbReference>
<organism evidence="2 3">
    <name type="scientific">Algoriphagus alkaliphilus</name>
    <dbReference type="NCBI Taxonomy" id="279824"/>
    <lineage>
        <taxon>Bacteria</taxon>
        <taxon>Pseudomonadati</taxon>
        <taxon>Bacteroidota</taxon>
        <taxon>Cytophagia</taxon>
        <taxon>Cytophagales</taxon>
        <taxon>Cyclobacteriaceae</taxon>
        <taxon>Algoriphagus</taxon>
    </lineage>
</organism>
<sequence>MESSMTQSDIQRNDYQLCEDSLSDYRRACGLQKTNYNYMKKALLLIFFGIVLPALAFAQFPTFYPTYQGQYTLGGKKVVETDKLKSVSIPFLDSINKDSLSIHVSSAPKMATLLERVNDGLELEIDSLELKVKSSYSKQAPSTRDIQNVANWQEEILEKKNKVSDNKILIDYFYSINSFLGKPVMAARFFPVTNRNEGNFFYNSVSSSGLSTLNSFVIQASENGGAANAEIVSGQISFMRVSFSSVIQGGGDSADSLEVNTKLFNGGGITNLHFEFPFFYYNRRNILFYSAFKPGFVADIPVFGSELERDAFSGYADLALEYLIELRTDGGEFSLFANFKGSYIAGTPTFYSTLKSPDFEGGTQKVTKPFWISQVYVGAAVSKRFRISANIPIATSRLIQIPDKIQIGIQVTPDSNK</sequence>
<dbReference type="AlphaFoldDB" id="A0A1G5Z3D5"/>
<name>A0A1G5Z3D5_9BACT</name>
<keyword evidence="1" id="KW-0472">Membrane</keyword>
<reference evidence="3" key="1">
    <citation type="submission" date="2016-10" db="EMBL/GenBank/DDBJ databases">
        <authorList>
            <person name="Varghese N."/>
            <person name="Submissions S."/>
        </authorList>
    </citation>
    <scope>NUCLEOTIDE SEQUENCE [LARGE SCALE GENOMIC DNA]</scope>
    <source>
        <strain evidence="3">DSM 22703</strain>
    </source>
</reference>
<evidence type="ECO:0000256" key="1">
    <source>
        <dbReference type="SAM" id="Phobius"/>
    </source>
</evidence>
<accession>A0A1G5Z3D5</accession>
<keyword evidence="3" id="KW-1185">Reference proteome</keyword>
<gene>
    <name evidence="2" type="ORF">SAMN03080617_03138</name>
</gene>
<feature type="transmembrane region" description="Helical" evidence="1">
    <location>
        <begin position="42"/>
        <end position="60"/>
    </location>
</feature>
<evidence type="ECO:0000313" key="3">
    <source>
        <dbReference type="Proteomes" id="UP000198756"/>
    </source>
</evidence>
<protein>
    <submittedName>
        <fullName evidence="2">Uncharacterized protein</fullName>
    </submittedName>
</protein>
<dbReference type="STRING" id="279824.SAMN03080617_03138"/>